<comment type="caution">
    <text evidence="2">The sequence shown here is derived from an EMBL/GenBank/DDBJ whole genome shotgun (WGS) entry which is preliminary data.</text>
</comment>
<dbReference type="EMBL" id="VSRR010016343">
    <property type="protein sequence ID" value="MPC59194.1"/>
    <property type="molecule type" value="Genomic_DNA"/>
</dbReference>
<evidence type="ECO:0000256" key="1">
    <source>
        <dbReference type="SAM" id="MobiDB-lite"/>
    </source>
</evidence>
<feature type="compositionally biased region" description="Pro residues" evidence="1">
    <location>
        <begin position="105"/>
        <end position="120"/>
    </location>
</feature>
<organism evidence="2 3">
    <name type="scientific">Portunus trituberculatus</name>
    <name type="common">Swimming crab</name>
    <name type="synonym">Neptunus trituberculatus</name>
    <dbReference type="NCBI Taxonomy" id="210409"/>
    <lineage>
        <taxon>Eukaryota</taxon>
        <taxon>Metazoa</taxon>
        <taxon>Ecdysozoa</taxon>
        <taxon>Arthropoda</taxon>
        <taxon>Crustacea</taxon>
        <taxon>Multicrustacea</taxon>
        <taxon>Malacostraca</taxon>
        <taxon>Eumalacostraca</taxon>
        <taxon>Eucarida</taxon>
        <taxon>Decapoda</taxon>
        <taxon>Pleocyemata</taxon>
        <taxon>Brachyura</taxon>
        <taxon>Eubrachyura</taxon>
        <taxon>Portunoidea</taxon>
        <taxon>Portunidae</taxon>
        <taxon>Portuninae</taxon>
        <taxon>Portunus</taxon>
    </lineage>
</organism>
<evidence type="ECO:0000313" key="2">
    <source>
        <dbReference type="EMBL" id="MPC59194.1"/>
    </source>
</evidence>
<feature type="region of interest" description="Disordered" evidence="1">
    <location>
        <begin position="83"/>
        <end position="120"/>
    </location>
</feature>
<proteinExistence type="predicted"/>
<protein>
    <submittedName>
        <fullName evidence="2">Uncharacterized protein</fullName>
    </submittedName>
</protein>
<gene>
    <name evidence="2" type="ORF">E2C01_053210</name>
</gene>
<dbReference type="AlphaFoldDB" id="A0A5B7GRE3"/>
<dbReference type="Proteomes" id="UP000324222">
    <property type="component" value="Unassembled WGS sequence"/>
</dbReference>
<accession>A0A5B7GRE3</accession>
<reference evidence="2 3" key="1">
    <citation type="submission" date="2019-05" db="EMBL/GenBank/DDBJ databases">
        <title>Another draft genome of Portunus trituberculatus and its Hox gene families provides insights of decapod evolution.</title>
        <authorList>
            <person name="Jeong J.-H."/>
            <person name="Song I."/>
            <person name="Kim S."/>
            <person name="Choi T."/>
            <person name="Kim D."/>
            <person name="Ryu S."/>
            <person name="Kim W."/>
        </authorList>
    </citation>
    <scope>NUCLEOTIDE SEQUENCE [LARGE SCALE GENOMIC DNA]</scope>
    <source>
        <tissue evidence="2">Muscle</tissue>
    </source>
</reference>
<name>A0A5B7GRE3_PORTR</name>
<evidence type="ECO:0000313" key="3">
    <source>
        <dbReference type="Proteomes" id="UP000324222"/>
    </source>
</evidence>
<keyword evidence="3" id="KW-1185">Reference proteome</keyword>
<sequence length="207" mass="23643">MRWRRQEAHFFLQELRSRKRKRRRRRRTKVVFIRCRNLANPANQRCTGSSLFASTRGVQIESVWQPRVPPSAKVPGEITESEILSSARMKPRPSIHSSLLHPRLPIRPPTPLPPPPRLPPPPPPCDRVFHWYLSLLLASCSIFRSLDAGTVPPRALLHFLCCAASFMSRPIRIPTIVISADRVSRVYRMDSGAFVACPATVEERERG</sequence>